<evidence type="ECO:0000313" key="1">
    <source>
        <dbReference type="EMBL" id="OAZ73922.1"/>
    </source>
</evidence>
<evidence type="ECO:0000313" key="2">
    <source>
        <dbReference type="Proteomes" id="UP000093796"/>
    </source>
</evidence>
<accession>A0A1A0DGW1</accession>
<dbReference type="Proteomes" id="UP000093796">
    <property type="component" value="Unassembled WGS sequence"/>
</dbReference>
<organism evidence="1 2">
    <name type="scientific">Acetobacter pasteurianus</name>
    <name type="common">Acetobacter turbidans</name>
    <dbReference type="NCBI Taxonomy" id="438"/>
    <lineage>
        <taxon>Bacteria</taxon>
        <taxon>Pseudomonadati</taxon>
        <taxon>Pseudomonadota</taxon>
        <taxon>Alphaproteobacteria</taxon>
        <taxon>Acetobacterales</taxon>
        <taxon>Acetobacteraceae</taxon>
        <taxon>Acetobacter</taxon>
    </lineage>
</organism>
<dbReference type="PATRIC" id="fig|438.15.peg.865"/>
<reference evidence="1 2" key="1">
    <citation type="submission" date="2016-05" db="EMBL/GenBank/DDBJ databases">
        <title>Genome sequencing of Acetobacter pasteurianus strain SRCM100623.</title>
        <authorList>
            <person name="Song Y.R."/>
        </authorList>
    </citation>
    <scope>NUCLEOTIDE SEQUENCE [LARGE SCALE GENOMIC DNA]</scope>
    <source>
        <strain evidence="1 2">SRCM100623</strain>
    </source>
</reference>
<dbReference type="OrthoDB" id="7225292at2"/>
<name>A0A1A0DGW1_ACEPA</name>
<proteinExistence type="predicted"/>
<comment type="caution">
    <text evidence="1">The sequence shown here is derived from an EMBL/GenBank/DDBJ whole genome shotgun (WGS) entry which is preliminary data.</text>
</comment>
<dbReference type="EMBL" id="LYUD01000078">
    <property type="protein sequence ID" value="OAZ73922.1"/>
    <property type="molecule type" value="Genomic_DNA"/>
</dbReference>
<gene>
    <name evidence="1" type="ORF">SRCM100623_00751</name>
</gene>
<protein>
    <submittedName>
        <fullName evidence="1">Uncharacterized protein</fullName>
    </submittedName>
</protein>
<dbReference type="RefSeq" id="WP_003631221.1">
    <property type="nucleotide sequence ID" value="NZ_LYUD01000078.1"/>
</dbReference>
<sequence>MKQSDDLGLFNALIAAAAASGNVSTVPDTQATAGDGSASIALGFPPETFIDRAAGGSPPRGADMNGFLNRLSRAVQVLQAGYVGPFNTTFAQAIGGYPAGAIVSGSTPGSFWVSTADSNVTTPGASGATWNVLFDG</sequence>
<dbReference type="AlphaFoldDB" id="A0A1A0DGW1"/>